<reference evidence="1" key="1">
    <citation type="submission" date="2020-07" db="EMBL/GenBank/DDBJ databases">
        <title>Multicomponent nature underlies the extraordinary mechanical properties of spider dragline silk.</title>
        <authorList>
            <person name="Kono N."/>
            <person name="Nakamura H."/>
            <person name="Mori M."/>
            <person name="Yoshida Y."/>
            <person name="Ohtoshi R."/>
            <person name="Malay A.D."/>
            <person name="Moran D.A.P."/>
            <person name="Tomita M."/>
            <person name="Numata K."/>
            <person name="Arakawa K."/>
        </authorList>
    </citation>
    <scope>NUCLEOTIDE SEQUENCE</scope>
</reference>
<keyword evidence="2" id="KW-1185">Reference proteome</keyword>
<proteinExistence type="predicted"/>
<evidence type="ECO:0000313" key="1">
    <source>
        <dbReference type="EMBL" id="GFQ99101.1"/>
    </source>
</evidence>
<protein>
    <submittedName>
        <fullName evidence="1">Uncharacterized protein</fullName>
    </submittedName>
</protein>
<dbReference type="EMBL" id="BMAO01015071">
    <property type="protein sequence ID" value="GFQ99101.1"/>
    <property type="molecule type" value="Genomic_DNA"/>
</dbReference>
<organism evidence="1 2">
    <name type="scientific">Trichonephila clavata</name>
    <name type="common">Joro spider</name>
    <name type="synonym">Nephila clavata</name>
    <dbReference type="NCBI Taxonomy" id="2740835"/>
    <lineage>
        <taxon>Eukaryota</taxon>
        <taxon>Metazoa</taxon>
        <taxon>Ecdysozoa</taxon>
        <taxon>Arthropoda</taxon>
        <taxon>Chelicerata</taxon>
        <taxon>Arachnida</taxon>
        <taxon>Araneae</taxon>
        <taxon>Araneomorphae</taxon>
        <taxon>Entelegynae</taxon>
        <taxon>Araneoidea</taxon>
        <taxon>Nephilidae</taxon>
        <taxon>Trichonephila</taxon>
    </lineage>
</organism>
<gene>
    <name evidence="1" type="ORF">TNCT_724511</name>
</gene>
<dbReference type="AlphaFoldDB" id="A0A8X6G8Z6"/>
<accession>A0A8X6G8Z6</accession>
<comment type="caution">
    <text evidence="1">The sequence shown here is derived from an EMBL/GenBank/DDBJ whole genome shotgun (WGS) entry which is preliminary data.</text>
</comment>
<sequence length="121" mass="13237">MKCGTLLRIEVQAQGSKLFGRGRDHLLEILGCVGHQHDVVSECQYRPVFAVILDGMENTVDGKVEEDSAPRGILACHRSATVLEGVGPYSVRTLVVEPSINFQIRAIKSWSTPQATSESMI</sequence>
<name>A0A8X6G8Z6_TRICU</name>
<dbReference type="Proteomes" id="UP000887116">
    <property type="component" value="Unassembled WGS sequence"/>
</dbReference>
<evidence type="ECO:0000313" key="2">
    <source>
        <dbReference type="Proteomes" id="UP000887116"/>
    </source>
</evidence>